<evidence type="ECO:0000313" key="2">
    <source>
        <dbReference type="Proteomes" id="UP000282837"/>
    </source>
</evidence>
<protein>
    <submittedName>
        <fullName evidence="1">Uncharacterized protein</fullName>
    </submittedName>
</protein>
<reference evidence="1 2" key="1">
    <citation type="submission" date="2019-01" db="EMBL/GenBank/DDBJ databases">
        <authorList>
            <person name="Chen W.-M."/>
        </authorList>
    </citation>
    <scope>NUCLEOTIDE SEQUENCE [LARGE SCALE GENOMIC DNA]</scope>
    <source>
        <strain evidence="1 2">FSY-9</strain>
    </source>
</reference>
<name>A0A3S2UPE6_9SPHN</name>
<accession>A0A3S2UPE6</accession>
<sequence>MTGRASESLLDALHGMLAGALTDELKRAMEAVDSDGVPVPINPQLLDKVMKFLAQNGVDAPKSAPRVDTLAAQLAEVNLDDVALGRPN</sequence>
<dbReference type="EMBL" id="SACO01000014">
    <property type="protein sequence ID" value="RVU03497.1"/>
    <property type="molecule type" value="Genomic_DNA"/>
</dbReference>
<dbReference type="Pfam" id="PF11123">
    <property type="entry name" value="DNA_Packaging_2"/>
    <property type="match status" value="1"/>
</dbReference>
<dbReference type="RefSeq" id="WP_127711127.1">
    <property type="nucleotide sequence ID" value="NZ_SACO01000014.1"/>
</dbReference>
<dbReference type="OrthoDB" id="7510888at2"/>
<dbReference type="Proteomes" id="UP000282837">
    <property type="component" value="Unassembled WGS sequence"/>
</dbReference>
<dbReference type="InterPro" id="IPR024345">
    <property type="entry name" value="DNA_matur_Phage_T7-like"/>
</dbReference>
<evidence type="ECO:0000313" key="1">
    <source>
        <dbReference type="EMBL" id="RVU03497.1"/>
    </source>
</evidence>
<organism evidence="1 2">
    <name type="scientific">Novosphingobium umbonatum</name>
    <dbReference type="NCBI Taxonomy" id="1908524"/>
    <lineage>
        <taxon>Bacteria</taxon>
        <taxon>Pseudomonadati</taxon>
        <taxon>Pseudomonadota</taxon>
        <taxon>Alphaproteobacteria</taxon>
        <taxon>Sphingomonadales</taxon>
        <taxon>Sphingomonadaceae</taxon>
        <taxon>Novosphingobium</taxon>
    </lineage>
</organism>
<dbReference type="AlphaFoldDB" id="A0A3S2UPE6"/>
<comment type="caution">
    <text evidence="1">The sequence shown here is derived from an EMBL/GenBank/DDBJ whole genome shotgun (WGS) entry which is preliminary data.</text>
</comment>
<keyword evidence="2" id="KW-1185">Reference proteome</keyword>
<gene>
    <name evidence="1" type="ORF">EOE18_15350</name>
</gene>
<proteinExistence type="predicted"/>